<evidence type="ECO:0000259" key="4">
    <source>
        <dbReference type="PROSITE" id="PS01124"/>
    </source>
</evidence>
<proteinExistence type="predicted"/>
<dbReference type="SMART" id="SM00342">
    <property type="entry name" value="HTH_ARAC"/>
    <property type="match status" value="1"/>
</dbReference>
<accession>A0ABV7LIG9</accession>
<dbReference type="Gene3D" id="1.10.10.60">
    <property type="entry name" value="Homeodomain-like"/>
    <property type="match status" value="1"/>
</dbReference>
<gene>
    <name evidence="5" type="ORF">ACFOEV_01615</name>
</gene>
<dbReference type="EMBL" id="JBHRUG010000002">
    <property type="protein sequence ID" value="MFC3282307.1"/>
    <property type="molecule type" value="Genomic_DNA"/>
</dbReference>
<feature type="domain" description="HTH araC/xylS-type" evidence="4">
    <location>
        <begin position="32"/>
        <end position="129"/>
    </location>
</feature>
<dbReference type="InterPro" id="IPR009057">
    <property type="entry name" value="Homeodomain-like_sf"/>
</dbReference>
<evidence type="ECO:0000256" key="3">
    <source>
        <dbReference type="ARBA" id="ARBA00023163"/>
    </source>
</evidence>
<dbReference type="RefSeq" id="WP_386770929.1">
    <property type="nucleotide sequence ID" value="NZ_JBHRUG010000002.1"/>
</dbReference>
<keyword evidence="6" id="KW-1185">Reference proteome</keyword>
<protein>
    <submittedName>
        <fullName evidence="5">Helix-turn-helix domain-containing protein</fullName>
    </submittedName>
</protein>
<dbReference type="SUPFAM" id="SSF46689">
    <property type="entry name" value="Homeodomain-like"/>
    <property type="match status" value="2"/>
</dbReference>
<dbReference type="PROSITE" id="PS01124">
    <property type="entry name" value="HTH_ARAC_FAMILY_2"/>
    <property type="match status" value="1"/>
</dbReference>
<evidence type="ECO:0000256" key="2">
    <source>
        <dbReference type="ARBA" id="ARBA00023125"/>
    </source>
</evidence>
<dbReference type="InterPro" id="IPR050204">
    <property type="entry name" value="AraC_XylS_family_regulators"/>
</dbReference>
<evidence type="ECO:0000256" key="1">
    <source>
        <dbReference type="ARBA" id="ARBA00023015"/>
    </source>
</evidence>
<dbReference type="PANTHER" id="PTHR46796">
    <property type="entry name" value="HTH-TYPE TRANSCRIPTIONAL ACTIVATOR RHAS-RELATED"/>
    <property type="match status" value="1"/>
</dbReference>
<keyword evidence="3" id="KW-0804">Transcription</keyword>
<organism evidence="5 6">
    <name type="scientific">Litchfieldella rifensis</name>
    <dbReference type="NCBI Taxonomy" id="762643"/>
    <lineage>
        <taxon>Bacteria</taxon>
        <taxon>Pseudomonadati</taxon>
        <taxon>Pseudomonadota</taxon>
        <taxon>Gammaproteobacteria</taxon>
        <taxon>Oceanospirillales</taxon>
        <taxon>Halomonadaceae</taxon>
        <taxon>Litchfieldella</taxon>
    </lineage>
</organism>
<name>A0ABV7LIG9_9GAMM</name>
<dbReference type="Proteomes" id="UP001595579">
    <property type="component" value="Unassembled WGS sequence"/>
</dbReference>
<dbReference type="Pfam" id="PF12833">
    <property type="entry name" value="HTH_18"/>
    <property type="match status" value="1"/>
</dbReference>
<evidence type="ECO:0000313" key="6">
    <source>
        <dbReference type="Proteomes" id="UP001595579"/>
    </source>
</evidence>
<sequence length="136" mass="15617">MNVNRKSSPAWHDCDSVIDGTGAEEDAALAIAMAKQYIDENFRESINLDDLAERVGMTRFRLAKKFRQRVGVSPYRYVSQVRVWQAQSLMEQGQRPTEVASEVGFFDQSHLARHFKRLCGMTPRQYRTRCMQAAAQ</sequence>
<reference evidence="6" key="1">
    <citation type="journal article" date="2019" name="Int. J. Syst. Evol. Microbiol.">
        <title>The Global Catalogue of Microorganisms (GCM) 10K type strain sequencing project: providing services to taxonomists for standard genome sequencing and annotation.</title>
        <authorList>
            <consortium name="The Broad Institute Genomics Platform"/>
            <consortium name="The Broad Institute Genome Sequencing Center for Infectious Disease"/>
            <person name="Wu L."/>
            <person name="Ma J."/>
        </authorList>
    </citation>
    <scope>NUCLEOTIDE SEQUENCE [LARGE SCALE GENOMIC DNA]</scope>
    <source>
        <strain evidence="6">CECT 7698</strain>
    </source>
</reference>
<keyword evidence="2" id="KW-0238">DNA-binding</keyword>
<evidence type="ECO:0000313" key="5">
    <source>
        <dbReference type="EMBL" id="MFC3282307.1"/>
    </source>
</evidence>
<dbReference type="InterPro" id="IPR018060">
    <property type="entry name" value="HTH_AraC"/>
</dbReference>
<comment type="caution">
    <text evidence="5">The sequence shown here is derived from an EMBL/GenBank/DDBJ whole genome shotgun (WGS) entry which is preliminary data.</text>
</comment>
<keyword evidence="1" id="KW-0805">Transcription regulation</keyword>